<comment type="subcellular location">
    <subcellularLocation>
        <location evidence="1">Cell outer membrane</location>
        <topology evidence="1">Multi-pass membrane protein</topology>
    </subcellularLocation>
</comment>
<organism evidence="12 13">
    <name type="scientific">Terriglobus roseus</name>
    <dbReference type="NCBI Taxonomy" id="392734"/>
    <lineage>
        <taxon>Bacteria</taxon>
        <taxon>Pseudomonadati</taxon>
        <taxon>Acidobacteriota</taxon>
        <taxon>Terriglobia</taxon>
        <taxon>Terriglobales</taxon>
        <taxon>Acidobacteriaceae</taxon>
        <taxon>Terriglobus</taxon>
    </lineage>
</organism>
<dbReference type="InterPro" id="IPR013784">
    <property type="entry name" value="Carb-bd-like_fold"/>
</dbReference>
<keyword evidence="4" id="KW-0812">Transmembrane</keyword>
<feature type="signal peptide" evidence="9">
    <location>
        <begin position="1"/>
        <end position="34"/>
    </location>
</feature>
<feature type="domain" description="TonB-dependent receptor plug" evidence="11">
    <location>
        <begin position="157"/>
        <end position="254"/>
    </location>
</feature>
<evidence type="ECO:0000256" key="4">
    <source>
        <dbReference type="ARBA" id="ARBA00022692"/>
    </source>
</evidence>
<sequence>MFQTLMYASRLRPAGCGKASLAVAAVLLASCAAAAQTAQVAGTVRATDHSAVSGAGVTLSNAARTSFRTMTDDAGQYTLPGVTPGSYTLVVTKAGFAASTTQVVVGPNGRSAAMDVSLALEGGNTSVTVTAGISGTAANGYNVANVEQGVLGSAPIVDQPFTIAVMPADLIQNTQVKSLRDAFTFLPLVTFTEQQGSEILRPATRGVQGSIAQNTRIDGMAMAVTGANPMEQYQELQVQSGLGAALYGPANPSGMFDFVLKRPTESRTTNLYLEQDSSSIGTVYVDAGGRLGPHKIFGYRTNLLFGDGTAFVDKSRLRRRLAEFAPDLRITNRTTLDAHYSAYDVVQRGYPGWFSYGADPTDTTSTAQRPKRTLLLPDAPDPTRPGYGQPYAGVNLTTQSASTRLLHDVSPNWHAMMGGTAQRLDRFIDTPVNTLTNNTGSYSTSLASGFAPRFGVESDLGYITGVLNKWKIHQDIVAASEGYRFNQYAYTAPAAASLVLGKASMGAPVLYAPPAAGLPQNKGLYQSAVVHQQGFNLGDFVMLPRGFGFRVATSQDWIGVDNYTATARTGGSNKNGISPSASVLYKPTSGTTVYATYASSLQQGDIAPVNATLVNSGQALAPYRSKEWETGFKSAMKPVTFTASLFRLQRPFAETVALNSTQNVYQIIGKQVNYGAELSGQGTLFHRILINGGFTALNARLNDTGIAATNGKRFVGIPGYKSNLYSEYRVPHVKALVITGDWQFVGRRPQDDENLHSTPGYDVYNLGFRYSRVFFDKLATLRFTTNNLSNTHYYSTIAAGDITGTNASANTAHFGAPRTIASSLQFAF</sequence>
<evidence type="ECO:0000256" key="9">
    <source>
        <dbReference type="SAM" id="SignalP"/>
    </source>
</evidence>
<dbReference type="AlphaFoldDB" id="A0A1H4N066"/>
<dbReference type="Gene3D" id="2.170.130.10">
    <property type="entry name" value="TonB-dependent receptor, plug domain"/>
    <property type="match status" value="1"/>
</dbReference>
<dbReference type="InterPro" id="IPR000531">
    <property type="entry name" value="Beta-barrel_TonB"/>
</dbReference>
<dbReference type="InterPro" id="IPR039426">
    <property type="entry name" value="TonB-dep_rcpt-like"/>
</dbReference>
<dbReference type="GO" id="GO:0015344">
    <property type="term" value="F:siderophore uptake transmembrane transporter activity"/>
    <property type="evidence" value="ECO:0007669"/>
    <property type="project" value="TreeGrafter"/>
</dbReference>
<dbReference type="PANTHER" id="PTHR32552:SF82">
    <property type="entry name" value="FCUA PROTEIN"/>
    <property type="match status" value="1"/>
</dbReference>
<keyword evidence="2" id="KW-0813">Transport</keyword>
<evidence type="ECO:0000259" key="10">
    <source>
        <dbReference type="Pfam" id="PF00593"/>
    </source>
</evidence>
<dbReference type="Pfam" id="PF13620">
    <property type="entry name" value="CarboxypepD_reg"/>
    <property type="match status" value="1"/>
</dbReference>
<evidence type="ECO:0000256" key="2">
    <source>
        <dbReference type="ARBA" id="ARBA00022448"/>
    </source>
</evidence>
<evidence type="ECO:0000256" key="8">
    <source>
        <dbReference type="RuleBase" id="RU003357"/>
    </source>
</evidence>
<reference evidence="12 13" key="1">
    <citation type="submission" date="2016-10" db="EMBL/GenBank/DDBJ databases">
        <authorList>
            <person name="de Groot N.N."/>
        </authorList>
    </citation>
    <scope>NUCLEOTIDE SEQUENCE [LARGE SCALE GENOMIC DNA]</scope>
    <source>
        <strain evidence="12 13">AB35.6</strain>
    </source>
</reference>
<keyword evidence="3" id="KW-1134">Transmembrane beta strand</keyword>
<comment type="similarity">
    <text evidence="8">Belongs to the TonB-dependent receptor family.</text>
</comment>
<evidence type="ECO:0000256" key="6">
    <source>
        <dbReference type="ARBA" id="ARBA00023136"/>
    </source>
</evidence>
<dbReference type="InterPro" id="IPR012910">
    <property type="entry name" value="Plug_dom"/>
</dbReference>
<evidence type="ECO:0000259" key="11">
    <source>
        <dbReference type="Pfam" id="PF07715"/>
    </source>
</evidence>
<accession>A0A1H4N066</accession>
<proteinExistence type="inferred from homology"/>
<dbReference type="Pfam" id="PF07715">
    <property type="entry name" value="Plug"/>
    <property type="match status" value="1"/>
</dbReference>
<dbReference type="Gene3D" id="2.60.40.1120">
    <property type="entry name" value="Carboxypeptidase-like, regulatory domain"/>
    <property type="match status" value="1"/>
</dbReference>
<dbReference type="OrthoDB" id="9775095at2"/>
<dbReference type="SUPFAM" id="SSF49452">
    <property type="entry name" value="Starch-binding domain-like"/>
    <property type="match status" value="1"/>
</dbReference>
<dbReference type="GO" id="GO:0009279">
    <property type="term" value="C:cell outer membrane"/>
    <property type="evidence" value="ECO:0007669"/>
    <property type="project" value="UniProtKB-SubCell"/>
</dbReference>
<keyword evidence="6 8" id="KW-0472">Membrane</keyword>
<dbReference type="SUPFAM" id="SSF56935">
    <property type="entry name" value="Porins"/>
    <property type="match status" value="1"/>
</dbReference>
<keyword evidence="9" id="KW-0732">Signal</keyword>
<keyword evidence="5 8" id="KW-0798">TonB box</keyword>
<dbReference type="InterPro" id="IPR036942">
    <property type="entry name" value="Beta-barrel_TonB_sf"/>
</dbReference>
<evidence type="ECO:0000313" key="13">
    <source>
        <dbReference type="Proteomes" id="UP000182409"/>
    </source>
</evidence>
<feature type="domain" description="TonB-dependent receptor-like beta-barrel" evidence="10">
    <location>
        <begin position="556"/>
        <end position="788"/>
    </location>
</feature>
<name>A0A1H4N066_9BACT</name>
<dbReference type="PANTHER" id="PTHR32552">
    <property type="entry name" value="FERRICHROME IRON RECEPTOR-RELATED"/>
    <property type="match status" value="1"/>
</dbReference>
<feature type="chain" id="PRO_5010300048" evidence="9">
    <location>
        <begin position="35"/>
        <end position="828"/>
    </location>
</feature>
<evidence type="ECO:0000256" key="5">
    <source>
        <dbReference type="ARBA" id="ARBA00023077"/>
    </source>
</evidence>
<keyword evidence="7" id="KW-0998">Cell outer membrane</keyword>
<dbReference type="Proteomes" id="UP000182409">
    <property type="component" value="Unassembled WGS sequence"/>
</dbReference>
<dbReference type="InterPro" id="IPR037066">
    <property type="entry name" value="Plug_dom_sf"/>
</dbReference>
<dbReference type="GO" id="GO:0030246">
    <property type="term" value="F:carbohydrate binding"/>
    <property type="evidence" value="ECO:0007669"/>
    <property type="project" value="InterPro"/>
</dbReference>
<dbReference type="RefSeq" id="WP_139285169.1">
    <property type="nucleotide sequence ID" value="NZ_FNSD01000001.1"/>
</dbReference>
<evidence type="ECO:0000256" key="3">
    <source>
        <dbReference type="ARBA" id="ARBA00022452"/>
    </source>
</evidence>
<protein>
    <submittedName>
        <fullName evidence="12">Iron complex outermembrane recepter protein</fullName>
    </submittedName>
</protein>
<evidence type="ECO:0000256" key="7">
    <source>
        <dbReference type="ARBA" id="ARBA00023237"/>
    </source>
</evidence>
<dbReference type="Pfam" id="PF00593">
    <property type="entry name" value="TonB_dep_Rec_b-barrel"/>
    <property type="match status" value="1"/>
</dbReference>
<evidence type="ECO:0000313" key="12">
    <source>
        <dbReference type="EMBL" id="SEB88686.1"/>
    </source>
</evidence>
<dbReference type="Gene3D" id="2.40.170.20">
    <property type="entry name" value="TonB-dependent receptor, beta-barrel domain"/>
    <property type="match status" value="1"/>
</dbReference>
<evidence type="ECO:0000256" key="1">
    <source>
        <dbReference type="ARBA" id="ARBA00004571"/>
    </source>
</evidence>
<gene>
    <name evidence="12" type="ORF">SAMN05443244_2097</name>
</gene>
<dbReference type="EMBL" id="FNSD01000001">
    <property type="protein sequence ID" value="SEB88686.1"/>
    <property type="molecule type" value="Genomic_DNA"/>
</dbReference>